<comment type="caution">
    <text evidence="6">The sequence shown here is derived from an EMBL/GenBank/DDBJ whole genome shotgun (WGS) entry which is preliminary data.</text>
</comment>
<evidence type="ECO:0000256" key="3">
    <source>
        <dbReference type="ARBA" id="ARBA00023242"/>
    </source>
</evidence>
<evidence type="ECO:0000256" key="2">
    <source>
        <dbReference type="ARBA" id="ARBA00022723"/>
    </source>
</evidence>
<feature type="compositionally biased region" description="Low complexity" evidence="4">
    <location>
        <begin position="612"/>
        <end position="627"/>
    </location>
</feature>
<protein>
    <recommendedName>
        <fullName evidence="5">JmjC domain-containing protein</fullName>
    </recommendedName>
</protein>
<evidence type="ECO:0000256" key="1">
    <source>
        <dbReference type="ARBA" id="ARBA00004123"/>
    </source>
</evidence>
<dbReference type="EMBL" id="JASNQZ010000012">
    <property type="protein sequence ID" value="KAL0949784.1"/>
    <property type="molecule type" value="Genomic_DNA"/>
</dbReference>
<keyword evidence="2" id="KW-0479">Metal-binding</keyword>
<feature type="region of interest" description="Disordered" evidence="4">
    <location>
        <begin position="151"/>
        <end position="194"/>
    </location>
</feature>
<dbReference type="SUPFAM" id="SSF51197">
    <property type="entry name" value="Clavaminate synthase-like"/>
    <property type="match status" value="1"/>
</dbReference>
<feature type="compositionally biased region" description="Low complexity" evidence="4">
    <location>
        <begin position="171"/>
        <end position="180"/>
    </location>
</feature>
<keyword evidence="3" id="KW-0539">Nucleus</keyword>
<evidence type="ECO:0000313" key="6">
    <source>
        <dbReference type="EMBL" id="KAL0949784.1"/>
    </source>
</evidence>
<dbReference type="SMART" id="SM00558">
    <property type="entry name" value="JmjC"/>
    <property type="match status" value="1"/>
</dbReference>
<feature type="compositionally biased region" description="Polar residues" evidence="4">
    <location>
        <begin position="557"/>
        <end position="583"/>
    </location>
</feature>
<feature type="compositionally biased region" description="Low complexity" evidence="4">
    <location>
        <begin position="584"/>
        <end position="599"/>
    </location>
</feature>
<feature type="compositionally biased region" description="Polar residues" evidence="4">
    <location>
        <begin position="600"/>
        <end position="611"/>
    </location>
</feature>
<reference evidence="7" key="1">
    <citation type="submission" date="2024-06" db="EMBL/GenBank/DDBJ databases">
        <title>Multi-omics analyses provide insights into the biosynthesis of the anticancer antibiotic pleurotin in Hohenbuehelia grisea.</title>
        <authorList>
            <person name="Weaver J.A."/>
            <person name="Alberti F."/>
        </authorList>
    </citation>
    <scope>NUCLEOTIDE SEQUENCE [LARGE SCALE GENOMIC DNA]</scope>
    <source>
        <strain evidence="7">T-177</strain>
    </source>
</reference>
<sequence length="962" mass="107437">MAMNNPHDPHKKTRIDQLLNPLASRDPAYQAQHLPPGPPPPNQPPHPHHDQQHVPGYPGGYSNASSFNLRAADWELSSEAGDKDNNAQPPRHYTPHPHMHPGQAYADQQQPRAAQRPPGESGTPYPVDPRGWHHPHEMAPMMYGHHPAMYHDERTGMNGEYPQSPSPYPQSYPEGSSGSSTPDQSAWQASQRASTRLVARGTMLPMPSMMPDSRRYMPPPAYYPYPYIPYPMHPPPMHMPQAGDKRPAPDSDDAQGGKQKKSKGKPKAAVDNTNGSSRRGYSAKKRNDAAQMAAQNARVVSYPGDKASDSASANKDQAPADGQPANGPEVLAPELQYARCMSNRYKEEVFPRCVSCTRRWAGDTCRFQGIRYFLKDSKRDIVGISFVEATRPDLPSMNFPAQWNIDIQPKHMRATKITVARALLPILEKEVVHLAPTEVIRRQRESDVRATCDTCMTSIFSSTWMCRICGREACSECFEQVRELTTDKPGAGQAEIAALQARREKHAHSNPFFLSCTRRNEHTAKDFCPVSRFCKLELEAAIKEMKKLLAEVDGAPTVSSDPNETNESASSDNASGRTPTTNGENAAPASVVPEASPANGSTTASGNGNVRTSSDSDPPLPTSTAPPAFVPTNASEVPCYEPIRYTADEMTDELFMQVWKRGEPLVVTSIMPKFEVQWTPEYFIEKYGSQACLIIECQTDANKRVTVAEFFEQFGQYKEKRECWKLKDWPPSSDFKSAFPELYDDFSNAVPVPNFVRRDGVLNIASHFPSNTVAPDLGPKMYNAFASSIQQGSKGSTRLHMDMADAVNVMTYACETADGQPGSAAWDLFRSEDSDKLRQFFRKRFKGAFQHDPIHSQQFYLDEKLRKELAEVYGVKSYRVYQRPGEAVFIPAGCAHQVANLADCIKVAVDFVSSENIARCEKLTAEFREQNQSMVWKEDVLQLRTMMWFAWLSCCRQEQDEL</sequence>
<dbReference type="Gene3D" id="2.60.120.650">
    <property type="entry name" value="Cupin"/>
    <property type="match status" value="1"/>
</dbReference>
<feature type="compositionally biased region" description="Pro residues" evidence="4">
    <location>
        <begin position="35"/>
        <end position="45"/>
    </location>
</feature>
<feature type="region of interest" description="Disordered" evidence="4">
    <location>
        <begin position="236"/>
        <end position="329"/>
    </location>
</feature>
<keyword evidence="7" id="KW-1185">Reference proteome</keyword>
<gene>
    <name evidence="6" type="ORF">HGRIS_009823</name>
</gene>
<evidence type="ECO:0000256" key="4">
    <source>
        <dbReference type="SAM" id="MobiDB-lite"/>
    </source>
</evidence>
<feature type="region of interest" description="Disordered" evidence="4">
    <location>
        <begin position="1"/>
        <end position="138"/>
    </location>
</feature>
<organism evidence="6 7">
    <name type="scientific">Hohenbuehelia grisea</name>
    <dbReference type="NCBI Taxonomy" id="104357"/>
    <lineage>
        <taxon>Eukaryota</taxon>
        <taxon>Fungi</taxon>
        <taxon>Dikarya</taxon>
        <taxon>Basidiomycota</taxon>
        <taxon>Agaricomycotina</taxon>
        <taxon>Agaricomycetes</taxon>
        <taxon>Agaricomycetidae</taxon>
        <taxon>Agaricales</taxon>
        <taxon>Pleurotineae</taxon>
        <taxon>Pleurotaceae</taxon>
        <taxon>Hohenbuehelia</taxon>
    </lineage>
</organism>
<comment type="subcellular location">
    <subcellularLocation>
        <location evidence="1">Nucleus</location>
    </subcellularLocation>
</comment>
<accession>A0ABR3J2G4</accession>
<feature type="compositionally biased region" description="Low complexity" evidence="4">
    <location>
        <begin position="103"/>
        <end position="118"/>
    </location>
</feature>
<dbReference type="Pfam" id="PF02373">
    <property type="entry name" value="JmjC"/>
    <property type="match status" value="1"/>
</dbReference>
<dbReference type="Proteomes" id="UP001556367">
    <property type="component" value="Unassembled WGS sequence"/>
</dbReference>
<dbReference type="PANTHER" id="PTHR12549:SF38">
    <property type="entry name" value="JMJC DOMAIN-CONTAINING HISTONE DEMETHYLASE 2, ISOFORM A"/>
    <property type="match status" value="1"/>
</dbReference>
<feature type="compositionally biased region" description="Polar residues" evidence="4">
    <location>
        <begin position="181"/>
        <end position="194"/>
    </location>
</feature>
<dbReference type="PROSITE" id="PS51184">
    <property type="entry name" value="JMJC"/>
    <property type="match status" value="1"/>
</dbReference>
<evidence type="ECO:0000313" key="7">
    <source>
        <dbReference type="Proteomes" id="UP001556367"/>
    </source>
</evidence>
<dbReference type="InterPro" id="IPR003347">
    <property type="entry name" value="JmjC_dom"/>
</dbReference>
<feature type="domain" description="JmjC" evidence="5">
    <location>
        <begin position="757"/>
        <end position="928"/>
    </location>
</feature>
<name>A0ABR3J2G4_9AGAR</name>
<proteinExistence type="predicted"/>
<dbReference type="PANTHER" id="PTHR12549">
    <property type="entry name" value="JMJC DOMAIN-CONTAINING HISTONE DEMETHYLATION PROTEIN"/>
    <property type="match status" value="1"/>
</dbReference>
<feature type="region of interest" description="Disordered" evidence="4">
    <location>
        <begin position="554"/>
        <end position="633"/>
    </location>
</feature>
<evidence type="ECO:0000259" key="5">
    <source>
        <dbReference type="PROSITE" id="PS51184"/>
    </source>
</evidence>
<dbReference type="InterPro" id="IPR045109">
    <property type="entry name" value="LSDs-like"/>
</dbReference>